<proteinExistence type="predicted"/>
<keyword evidence="3" id="KW-1185">Reference proteome</keyword>
<gene>
    <name evidence="2" type="ORF">ASIM_LOCUS7065</name>
</gene>
<evidence type="ECO:0000313" key="3">
    <source>
        <dbReference type="Proteomes" id="UP000267096"/>
    </source>
</evidence>
<dbReference type="AlphaFoldDB" id="A0A3P6NVC8"/>
<organism evidence="2 3">
    <name type="scientific">Anisakis simplex</name>
    <name type="common">Herring worm</name>
    <dbReference type="NCBI Taxonomy" id="6269"/>
    <lineage>
        <taxon>Eukaryota</taxon>
        <taxon>Metazoa</taxon>
        <taxon>Ecdysozoa</taxon>
        <taxon>Nematoda</taxon>
        <taxon>Chromadorea</taxon>
        <taxon>Rhabditida</taxon>
        <taxon>Spirurina</taxon>
        <taxon>Ascaridomorpha</taxon>
        <taxon>Ascaridoidea</taxon>
        <taxon>Anisakidae</taxon>
        <taxon>Anisakis</taxon>
        <taxon>Anisakis simplex complex</taxon>
    </lineage>
</organism>
<protein>
    <submittedName>
        <fullName evidence="2">Uncharacterized protein</fullName>
    </submittedName>
</protein>
<sequence>MWLASVSDGSKAESNGRGAGTSGRVDRFRIRAKKRNANFIPMGSRFTRRVSQLIINSVILILFKFSSHNCCFVQVFVKFVSSEICDSMIFAIRYLMCKCFTIRTR</sequence>
<evidence type="ECO:0000313" key="2">
    <source>
        <dbReference type="EMBL" id="VDK28442.1"/>
    </source>
</evidence>
<name>A0A3P6NVC8_ANISI</name>
<reference evidence="2 3" key="1">
    <citation type="submission" date="2018-11" db="EMBL/GenBank/DDBJ databases">
        <authorList>
            <consortium name="Pathogen Informatics"/>
        </authorList>
    </citation>
    <scope>NUCLEOTIDE SEQUENCE [LARGE SCALE GENOMIC DNA]</scope>
</reference>
<dbReference type="EMBL" id="UYRR01016437">
    <property type="protein sequence ID" value="VDK28442.1"/>
    <property type="molecule type" value="Genomic_DNA"/>
</dbReference>
<dbReference type="Proteomes" id="UP000267096">
    <property type="component" value="Unassembled WGS sequence"/>
</dbReference>
<accession>A0A3P6NVC8</accession>
<evidence type="ECO:0000256" key="1">
    <source>
        <dbReference type="SAM" id="MobiDB-lite"/>
    </source>
</evidence>
<feature type="region of interest" description="Disordered" evidence="1">
    <location>
        <begin position="1"/>
        <end position="24"/>
    </location>
</feature>